<dbReference type="SUPFAM" id="SSF55418">
    <property type="entry name" value="eIF4e-like"/>
    <property type="match status" value="1"/>
</dbReference>
<keyword evidence="2" id="KW-0396">Initiation factor</keyword>
<dbReference type="Proteomes" id="UP000807306">
    <property type="component" value="Unassembled WGS sequence"/>
</dbReference>
<evidence type="ECO:0000313" key="3">
    <source>
        <dbReference type="Proteomes" id="UP000807306"/>
    </source>
</evidence>
<protein>
    <submittedName>
        <fullName evidence="2">Translation initiation factor eIF 4e-like domain-containing protein</fullName>
    </submittedName>
</protein>
<dbReference type="AlphaFoldDB" id="A0A9P6EV05"/>
<proteinExistence type="inferred from homology"/>
<evidence type="ECO:0000256" key="1">
    <source>
        <dbReference type="ARBA" id="ARBA00010568"/>
    </source>
</evidence>
<sequence>MANIGVAMMDVDEKKPCQAASPKPKNYVTPPTNPEELLTTWTAQNSTDKKLLEFITRWPPSRTPESYGPWISVYRGGITPAPAPNIEGLQAAFQKLVEAEAVTEEAIDQISKENGVVTGKWLVFEEESKIDMLWGKVVYQVLVQMGKGSAKVSTQKDGERHVICVYAQDYTNKEEVKALRKMLRSVGVKWKIGFKTDAYTHLNIYKNNSWNIRPSRFHE</sequence>
<gene>
    <name evidence="2" type="ORF">CPB83DRAFT_843667</name>
</gene>
<dbReference type="PANTHER" id="PTHR31977">
    <property type="entry name" value="UPF0696 PROTEIN C11ORF68"/>
    <property type="match status" value="1"/>
</dbReference>
<dbReference type="GO" id="GO:0003743">
    <property type="term" value="F:translation initiation factor activity"/>
    <property type="evidence" value="ECO:0007669"/>
    <property type="project" value="UniProtKB-KW"/>
</dbReference>
<organism evidence="2 3">
    <name type="scientific">Crepidotus variabilis</name>
    <dbReference type="NCBI Taxonomy" id="179855"/>
    <lineage>
        <taxon>Eukaryota</taxon>
        <taxon>Fungi</taxon>
        <taxon>Dikarya</taxon>
        <taxon>Basidiomycota</taxon>
        <taxon>Agaricomycotina</taxon>
        <taxon>Agaricomycetes</taxon>
        <taxon>Agaricomycetidae</taxon>
        <taxon>Agaricales</taxon>
        <taxon>Agaricineae</taxon>
        <taxon>Crepidotaceae</taxon>
        <taxon>Crepidotus</taxon>
    </lineage>
</organism>
<name>A0A9P6EV05_9AGAR</name>
<dbReference type="Gene3D" id="3.30.760.10">
    <property type="entry name" value="RNA Cap, Translation Initiation Factor Eif4e"/>
    <property type="match status" value="1"/>
</dbReference>
<comment type="caution">
    <text evidence="2">The sequence shown here is derived from an EMBL/GenBank/DDBJ whole genome shotgun (WGS) entry which is preliminary data.</text>
</comment>
<reference evidence="2" key="1">
    <citation type="submission" date="2020-11" db="EMBL/GenBank/DDBJ databases">
        <authorList>
            <consortium name="DOE Joint Genome Institute"/>
            <person name="Ahrendt S."/>
            <person name="Riley R."/>
            <person name="Andreopoulos W."/>
            <person name="Labutti K."/>
            <person name="Pangilinan J."/>
            <person name="Ruiz-Duenas F.J."/>
            <person name="Barrasa J.M."/>
            <person name="Sanchez-Garcia M."/>
            <person name="Camarero S."/>
            <person name="Miyauchi S."/>
            <person name="Serrano A."/>
            <person name="Linde D."/>
            <person name="Babiker R."/>
            <person name="Drula E."/>
            <person name="Ayuso-Fernandez I."/>
            <person name="Pacheco R."/>
            <person name="Padilla G."/>
            <person name="Ferreira P."/>
            <person name="Barriuso J."/>
            <person name="Kellner H."/>
            <person name="Castanera R."/>
            <person name="Alfaro M."/>
            <person name="Ramirez L."/>
            <person name="Pisabarro A.G."/>
            <person name="Kuo A."/>
            <person name="Tritt A."/>
            <person name="Lipzen A."/>
            <person name="He G."/>
            <person name="Yan M."/>
            <person name="Ng V."/>
            <person name="Cullen D."/>
            <person name="Martin F."/>
            <person name="Rosso M.-N."/>
            <person name="Henrissat B."/>
            <person name="Hibbett D."/>
            <person name="Martinez A.T."/>
            <person name="Grigoriev I.V."/>
        </authorList>
    </citation>
    <scope>NUCLEOTIDE SEQUENCE</scope>
    <source>
        <strain evidence="2">CBS 506.95</strain>
    </source>
</reference>
<comment type="similarity">
    <text evidence="1">Belongs to the UPF0696 family.</text>
</comment>
<dbReference type="PANTHER" id="PTHR31977:SF1">
    <property type="entry name" value="UPF0696 PROTEIN C11ORF68"/>
    <property type="match status" value="1"/>
</dbReference>
<accession>A0A9P6EV05</accession>
<evidence type="ECO:0000313" key="2">
    <source>
        <dbReference type="EMBL" id="KAF9535209.1"/>
    </source>
</evidence>
<dbReference type="OrthoDB" id="10067381at2759"/>
<dbReference type="InterPro" id="IPR015034">
    <property type="entry name" value="Bles03"/>
</dbReference>
<keyword evidence="2" id="KW-0648">Protein biosynthesis</keyword>
<dbReference type="Pfam" id="PF08939">
    <property type="entry name" value="Bles03"/>
    <property type="match status" value="1"/>
</dbReference>
<dbReference type="InterPro" id="IPR023398">
    <property type="entry name" value="TIF_eIF4e-like"/>
</dbReference>
<dbReference type="EMBL" id="MU157825">
    <property type="protein sequence ID" value="KAF9535209.1"/>
    <property type="molecule type" value="Genomic_DNA"/>
</dbReference>
<keyword evidence="3" id="KW-1185">Reference proteome</keyword>